<feature type="domain" description="ChrR-like cupin" evidence="1">
    <location>
        <begin position="104"/>
        <end position="197"/>
    </location>
</feature>
<dbReference type="Gene3D" id="2.60.120.10">
    <property type="entry name" value="Jelly Rolls"/>
    <property type="match status" value="1"/>
</dbReference>
<dbReference type="EMBL" id="RCNT01000003">
    <property type="protein sequence ID" value="RMA42877.1"/>
    <property type="molecule type" value="Genomic_DNA"/>
</dbReference>
<organism evidence="2 3">
    <name type="scientific">Rhodophyticola porphyridii</name>
    <dbReference type="NCBI Taxonomy" id="1852017"/>
    <lineage>
        <taxon>Bacteria</taxon>
        <taxon>Pseudomonadati</taxon>
        <taxon>Pseudomonadota</taxon>
        <taxon>Alphaproteobacteria</taxon>
        <taxon>Rhodobacterales</taxon>
        <taxon>Roseobacteraceae</taxon>
        <taxon>Rhodophyticola</taxon>
    </lineage>
</organism>
<name>A0A3L9Y720_9RHOB</name>
<dbReference type="InterPro" id="IPR014710">
    <property type="entry name" value="RmlC-like_jellyroll"/>
</dbReference>
<dbReference type="Proteomes" id="UP000281343">
    <property type="component" value="Unassembled WGS sequence"/>
</dbReference>
<evidence type="ECO:0000313" key="2">
    <source>
        <dbReference type="EMBL" id="RMA42877.1"/>
    </source>
</evidence>
<proteinExistence type="predicted"/>
<dbReference type="RefSeq" id="WP_121897663.1">
    <property type="nucleotide sequence ID" value="NZ_RCNT01000003.1"/>
</dbReference>
<dbReference type="Gene3D" id="1.10.10.1320">
    <property type="entry name" value="Anti-sigma factor, zinc-finger domain"/>
    <property type="match status" value="1"/>
</dbReference>
<dbReference type="SUPFAM" id="SSF51182">
    <property type="entry name" value="RmlC-like cupins"/>
    <property type="match status" value="1"/>
</dbReference>
<evidence type="ECO:0000259" key="1">
    <source>
        <dbReference type="Pfam" id="PF12973"/>
    </source>
</evidence>
<dbReference type="Pfam" id="PF12973">
    <property type="entry name" value="Cupin_7"/>
    <property type="match status" value="1"/>
</dbReference>
<dbReference type="CDD" id="cd20301">
    <property type="entry name" value="cupin_ChrR"/>
    <property type="match status" value="1"/>
</dbReference>
<dbReference type="InterPro" id="IPR012807">
    <property type="entry name" value="Anti-sigma_ChrR"/>
</dbReference>
<evidence type="ECO:0000313" key="3">
    <source>
        <dbReference type="Proteomes" id="UP000281343"/>
    </source>
</evidence>
<dbReference type="NCBIfam" id="TIGR02451">
    <property type="entry name" value="anti_sig_ChrR"/>
    <property type="match status" value="1"/>
</dbReference>
<gene>
    <name evidence="2" type="ORF">D9R08_07085</name>
</gene>
<dbReference type="InterPro" id="IPR025979">
    <property type="entry name" value="ChrR-like_cupin_dom"/>
</dbReference>
<dbReference type="AlphaFoldDB" id="A0A3L9Y720"/>
<dbReference type="OrthoDB" id="2988517at2"/>
<dbReference type="InterPro" id="IPR041916">
    <property type="entry name" value="Anti_sigma_zinc_sf"/>
</dbReference>
<protein>
    <submittedName>
        <fullName evidence="2">Transcriptional regulator</fullName>
    </submittedName>
</protein>
<keyword evidence="3" id="KW-1185">Reference proteome</keyword>
<sequence>MQDVNHHISDDLLMGYAAGALPQAFDLVIATHVSLSDESRARLESFEALGGAVLNHVGTADLEEDSFEATMARISAAPAPERAPSPEPAETGIFPAPLRDMVGGDLDAVKWRAVGMGVKQCVLHSGKDASVRLLYIPAGQAMPMHSHRGTEMTLVLQGAYSDEEDRFARGDVEIAGEETNHTPTADPGEDCICLIATDAPLKFNGLLPRIAQPFVGI</sequence>
<accession>A0A3L9Y720</accession>
<dbReference type="InterPro" id="IPR011051">
    <property type="entry name" value="RmlC_Cupin_sf"/>
</dbReference>
<reference evidence="2 3" key="1">
    <citation type="submission" date="2018-10" db="EMBL/GenBank/DDBJ databases">
        <authorList>
            <person name="Jung H.S."/>
            <person name="Jeon C.O."/>
        </authorList>
    </citation>
    <scope>NUCLEOTIDE SEQUENCE [LARGE SCALE GENOMIC DNA]</scope>
    <source>
        <strain evidence="2 3">MA-7-27</strain>
    </source>
</reference>
<comment type="caution">
    <text evidence="2">The sequence shown here is derived from an EMBL/GenBank/DDBJ whole genome shotgun (WGS) entry which is preliminary data.</text>
</comment>